<feature type="repeat" description="TPR" evidence="3">
    <location>
        <begin position="615"/>
        <end position="648"/>
    </location>
</feature>
<keyword evidence="4" id="KW-1133">Transmembrane helix</keyword>
<dbReference type="InterPro" id="IPR044244">
    <property type="entry name" value="TTC27/Emw1"/>
</dbReference>
<keyword evidence="5" id="KW-0542">Nucleomorph</keyword>
<gene>
    <name evidence="5" type="ORF">CMESO_338</name>
</gene>
<name>J7GAK3_9CRYP</name>
<keyword evidence="4" id="KW-0812">Transmembrane</keyword>
<dbReference type="PANTHER" id="PTHR16193">
    <property type="entry name" value="TETRATRICOPEPTIDE REPEAT PROTEIN 27"/>
    <property type="match status" value="1"/>
</dbReference>
<dbReference type="InterPro" id="IPR019734">
    <property type="entry name" value="TPR_rpt"/>
</dbReference>
<geneLocation type="nucleomorph" evidence="5"/>
<organism evidence="5 6">
    <name type="scientific">Chroomonas mesostigmatica CCMP1168</name>
    <dbReference type="NCBI Taxonomy" id="1195612"/>
    <lineage>
        <taxon>Eukaryota</taxon>
        <taxon>Cryptophyceae</taxon>
        <taxon>Pyrenomonadales</taxon>
        <taxon>Chroomonadaceae</taxon>
        <taxon>Chroomonas</taxon>
    </lineage>
</organism>
<evidence type="ECO:0000313" key="6">
    <source>
        <dbReference type="Proteomes" id="UP000243348"/>
    </source>
</evidence>
<dbReference type="PROSITE" id="PS50005">
    <property type="entry name" value="TPR"/>
    <property type="match status" value="1"/>
</dbReference>
<protein>
    <submittedName>
        <fullName evidence="5">Uncharacterized protein</fullName>
    </submittedName>
</protein>
<dbReference type="PANTHER" id="PTHR16193:SF0">
    <property type="entry name" value="TETRATRICOPEPTIDE REPEAT PROTEIN 27"/>
    <property type="match status" value="1"/>
</dbReference>
<feature type="transmembrane region" description="Helical" evidence="4">
    <location>
        <begin position="386"/>
        <end position="412"/>
    </location>
</feature>
<keyword evidence="1" id="KW-0677">Repeat</keyword>
<dbReference type="Proteomes" id="UP000243348">
    <property type="component" value="Nucleomorph 2"/>
</dbReference>
<dbReference type="EMBL" id="CP003681">
    <property type="protein sequence ID" value="AFP65505.1"/>
    <property type="molecule type" value="Genomic_DNA"/>
</dbReference>
<evidence type="ECO:0000256" key="3">
    <source>
        <dbReference type="PROSITE-ProRule" id="PRU00339"/>
    </source>
</evidence>
<sequence length="826" mass="98594">MRLFSGSVDLNSSYLSLFRLDTQSLIKTSFFTNFREKIETLKNKGILNFITPTFSKYIRIVSQNSFELISFFQKLTYPSEKTEKIFFHNFFLVGFNFLNLFIQSNYLGPRVIFKKIHIISSLFFIDFFGLDVISRNHKISLIETEFIELFSISKGILLEGIGKHFQKCPEIFGWAYRFLLLYFKSIDIFPLKYRWGFMFLFLGQNFESDIKNRFSFLFLSPKFLNSNLRKWKFGLYDEFLLLKANTFIEIFFFCSAYSRKNRIKFLLKAKHMICYKVFLSGFMNMNFSHQLHFSPQNLFSFAVNDKNDCIGENVKTKNEKKILSSNSLSVKRFEIQTNRNCDVLNQKKNANCLHNFNFFPTKEPNKSSFSNSFSTDKKQPFISLKIGFSVLFFLNLAFVVCYSVSTSISVLFRFLGDLSFHDLNNFKKFCLVLFFFSIKKKGISYRKTELVKICGIKIELFLKSSLSKERKNIFLNHFWNLNCIFLINRFSSWQKILANCYNIFGFFDYSKIITKNFKSKKLFYKNLFFMKNSKIIEIKIRKFNELTNIENTSIVFVLLGNFTKKNKYFEIISKREFICSHLSKQFLGSWYCERKKWIQAKKQISLSILINPKNKNSLFQLGFVSLKTKDFSTAVRSFLKILQEEPWNKYAWSNLSSIFSSNFKKKDICYIFLKEVIKTKKVPLFIFKKFLLFCLNPKKLKLMNVIESIKNFFQQNFGKKKQLSDLFLKLLISFVEIFSKKNILFLGKKIINLIFFEIFWNLFYFENLIYLIKFDFFKQNGFLKHQFNHKKKKNMFFHKSKNKLNSKSYQKLNEKIEKTVFLFFLY</sequence>
<reference evidence="5 6" key="1">
    <citation type="journal article" date="2012" name="Genome Biol. Evol.">
        <title>Nucleomorph genome sequence of the cryptophyte alga Chroomonas mesostigmatica CCMP1168 reveals lineage-specific gene loss and genome complexity.</title>
        <authorList>
            <person name="Moore C.E."/>
            <person name="Curtis B."/>
            <person name="Mills T."/>
            <person name="Tanifuji G."/>
            <person name="Archibald J.M."/>
        </authorList>
    </citation>
    <scope>NUCLEOTIDE SEQUENCE [LARGE SCALE GENOMIC DNA]</scope>
    <source>
        <strain evidence="5 6">CCMP1168</strain>
    </source>
</reference>
<evidence type="ECO:0000256" key="1">
    <source>
        <dbReference type="ARBA" id="ARBA00022737"/>
    </source>
</evidence>
<dbReference type="InterPro" id="IPR011990">
    <property type="entry name" value="TPR-like_helical_dom_sf"/>
</dbReference>
<proteinExistence type="predicted"/>
<dbReference type="SUPFAM" id="SSF48452">
    <property type="entry name" value="TPR-like"/>
    <property type="match status" value="1"/>
</dbReference>
<keyword evidence="2 3" id="KW-0802">TPR repeat</keyword>
<evidence type="ECO:0000256" key="4">
    <source>
        <dbReference type="SAM" id="Phobius"/>
    </source>
</evidence>
<evidence type="ECO:0000256" key="2">
    <source>
        <dbReference type="ARBA" id="ARBA00022803"/>
    </source>
</evidence>
<dbReference type="AlphaFoldDB" id="J7GAK3"/>
<feature type="transmembrane region" description="Helical" evidence="4">
    <location>
        <begin position="750"/>
        <end position="772"/>
    </location>
</feature>
<dbReference type="Gene3D" id="1.25.40.10">
    <property type="entry name" value="Tetratricopeptide repeat domain"/>
    <property type="match status" value="1"/>
</dbReference>
<accession>J7GAK3</accession>
<keyword evidence="4" id="KW-0472">Membrane</keyword>
<evidence type="ECO:0000313" key="5">
    <source>
        <dbReference type="EMBL" id="AFP65505.1"/>
    </source>
</evidence>